<feature type="compositionally biased region" description="Polar residues" evidence="1">
    <location>
        <begin position="1"/>
        <end position="14"/>
    </location>
</feature>
<feature type="compositionally biased region" description="Basic and acidic residues" evidence="1">
    <location>
        <begin position="67"/>
        <end position="76"/>
    </location>
</feature>
<gene>
    <name evidence="3" type="ORF">PDIGIT_LOCUS1616</name>
</gene>
<comment type="caution">
    <text evidence="3">The sequence shown here is derived from an EMBL/GenBank/DDBJ whole genome shotgun (WGS) entry which is preliminary data.</text>
</comment>
<evidence type="ECO:0000313" key="4">
    <source>
        <dbReference type="Proteomes" id="UP001152607"/>
    </source>
</evidence>
<keyword evidence="2" id="KW-0472">Membrane</keyword>
<name>A0A9W4XHC9_9PLEO</name>
<dbReference type="EMBL" id="CAOQHR010000001">
    <property type="protein sequence ID" value="CAI6268105.1"/>
    <property type="molecule type" value="Genomic_DNA"/>
</dbReference>
<keyword evidence="4" id="KW-1185">Reference proteome</keyword>
<dbReference type="Proteomes" id="UP001152607">
    <property type="component" value="Unassembled WGS sequence"/>
</dbReference>
<feature type="region of interest" description="Disordered" evidence="1">
    <location>
        <begin position="1"/>
        <end position="24"/>
    </location>
</feature>
<organism evidence="3 4">
    <name type="scientific">Periconia digitata</name>
    <dbReference type="NCBI Taxonomy" id="1303443"/>
    <lineage>
        <taxon>Eukaryota</taxon>
        <taxon>Fungi</taxon>
        <taxon>Dikarya</taxon>
        <taxon>Ascomycota</taxon>
        <taxon>Pezizomycotina</taxon>
        <taxon>Dothideomycetes</taxon>
        <taxon>Pleosporomycetidae</taxon>
        <taxon>Pleosporales</taxon>
        <taxon>Massarineae</taxon>
        <taxon>Periconiaceae</taxon>
        <taxon>Periconia</taxon>
    </lineage>
</organism>
<dbReference type="OrthoDB" id="5296155at2759"/>
<protein>
    <recommendedName>
        <fullName evidence="5">Tat pathway signal sequence</fullName>
    </recommendedName>
</protein>
<reference evidence="3" key="1">
    <citation type="submission" date="2023-01" db="EMBL/GenBank/DDBJ databases">
        <authorList>
            <person name="Van Ghelder C."/>
            <person name="Rancurel C."/>
        </authorList>
    </citation>
    <scope>NUCLEOTIDE SEQUENCE</scope>
    <source>
        <strain evidence="3">CNCM I-4278</strain>
    </source>
</reference>
<feature type="region of interest" description="Disordered" evidence="1">
    <location>
        <begin position="138"/>
        <end position="173"/>
    </location>
</feature>
<evidence type="ECO:0000313" key="3">
    <source>
        <dbReference type="EMBL" id="CAI6268105.1"/>
    </source>
</evidence>
<evidence type="ECO:0000256" key="1">
    <source>
        <dbReference type="SAM" id="MobiDB-lite"/>
    </source>
</evidence>
<feature type="region of interest" description="Disordered" evidence="1">
    <location>
        <begin position="58"/>
        <end position="79"/>
    </location>
</feature>
<sequence>MSRFWSRSNSSHQQILEPETKRISTPAGQRLSVILENGAPETKKKGLRDSHRASVRKSGLSAALADAPRDSMEEKSGNSGYTYSVWSEGEKKFIALRNHKQITKRGGWRKLALVLAVILILIVALAVGLALGLKKSNNSKSTTAASNDSGDSQQQPSSTSPQSSSSSSSSSSSLPADFPLGSYSLVTFLDTVQTNCTAEEATWSCYPYTTYYTNPAKSAATFNWIISGKPGAYKISSTTNPFSISFKNADLALLDEGKDTERYRFQITQTKSVAPRSNITEDNAAVECDFNNSNLQAYLYTKMEKSWPDVDKGEPSGEPSFSTWPFAVRVEQAVGGGESVPSCYKQKDGQQQGEQIPLQAQDAGALCSCLYKNWHTPGR</sequence>
<accession>A0A9W4XHC9</accession>
<keyword evidence="2" id="KW-0812">Transmembrane</keyword>
<evidence type="ECO:0000256" key="2">
    <source>
        <dbReference type="SAM" id="Phobius"/>
    </source>
</evidence>
<keyword evidence="2" id="KW-1133">Transmembrane helix</keyword>
<evidence type="ECO:0008006" key="5">
    <source>
        <dbReference type="Google" id="ProtNLM"/>
    </source>
</evidence>
<proteinExistence type="predicted"/>
<feature type="transmembrane region" description="Helical" evidence="2">
    <location>
        <begin position="111"/>
        <end position="133"/>
    </location>
</feature>
<dbReference type="AlphaFoldDB" id="A0A9W4XHC9"/>